<evidence type="ECO:0000256" key="4">
    <source>
        <dbReference type="SAM" id="MobiDB-lite"/>
    </source>
</evidence>
<dbReference type="Gene3D" id="2.20.25.240">
    <property type="match status" value="1"/>
</dbReference>
<proteinExistence type="predicted"/>
<evidence type="ECO:0000313" key="6">
    <source>
        <dbReference type="Proteomes" id="UP000887572"/>
    </source>
</evidence>
<protein>
    <submittedName>
        <fullName evidence="7">FLYWCH-type domain-containing protein</fullName>
    </submittedName>
</protein>
<dbReference type="Proteomes" id="UP000887572">
    <property type="component" value="Unplaced"/>
</dbReference>
<feature type="region of interest" description="Disordered" evidence="4">
    <location>
        <begin position="362"/>
        <end position="415"/>
    </location>
</feature>
<keyword evidence="6" id="KW-1185">Reference proteome</keyword>
<evidence type="ECO:0000256" key="3">
    <source>
        <dbReference type="ARBA" id="ARBA00022833"/>
    </source>
</evidence>
<dbReference type="InterPro" id="IPR007588">
    <property type="entry name" value="Znf_FLYWCH"/>
</dbReference>
<keyword evidence="2" id="KW-0863">Zinc-finger</keyword>
<dbReference type="WBParaSite" id="Gr19_v10_g11325.t1">
    <property type="protein sequence ID" value="Gr19_v10_g11325.t1"/>
    <property type="gene ID" value="Gr19_v10_g11325"/>
</dbReference>
<dbReference type="Pfam" id="PF04500">
    <property type="entry name" value="FLYWCH"/>
    <property type="match status" value="1"/>
</dbReference>
<evidence type="ECO:0000256" key="2">
    <source>
        <dbReference type="ARBA" id="ARBA00022771"/>
    </source>
</evidence>
<keyword evidence="1" id="KW-0479">Metal-binding</keyword>
<accession>A0A914GW62</accession>
<dbReference type="GO" id="GO:0008270">
    <property type="term" value="F:zinc ion binding"/>
    <property type="evidence" value="ECO:0007669"/>
    <property type="project" value="UniProtKB-KW"/>
</dbReference>
<evidence type="ECO:0000259" key="5">
    <source>
        <dbReference type="Pfam" id="PF04500"/>
    </source>
</evidence>
<reference evidence="7" key="1">
    <citation type="submission" date="2022-11" db="UniProtKB">
        <authorList>
            <consortium name="WormBaseParasite"/>
        </authorList>
    </citation>
    <scope>IDENTIFICATION</scope>
</reference>
<name>A0A914GW62_GLORO</name>
<evidence type="ECO:0000313" key="7">
    <source>
        <dbReference type="WBParaSite" id="Gr19_v10_g11325.t1"/>
    </source>
</evidence>
<evidence type="ECO:0000256" key="1">
    <source>
        <dbReference type="ARBA" id="ARBA00022723"/>
    </source>
</evidence>
<dbReference type="PANTHER" id="PTHR12348">
    <property type="entry name" value="TSC22"/>
    <property type="match status" value="1"/>
</dbReference>
<sequence>MANCAVLDLYKMEQSNIETMRSKTKLHHDGVLYVYDKMSASGDVKFWRCEFSNARDVRCKGRLHTDLNGIVQRVVGEHVCPSSAARVESQRIITAIKRRAVDTMESTDEILAHALQNVSPSVLAAVPSKNAANKLIKRARTENKGSSENFKHLESLESSHSVALTLTIDADGHNYGEQCQQTLASSAQFPSVVVQTNQQQQTASTSVSNQIHQQRVPKPDFSATSCLSNFDISTTHSVPIALADYVSQGNSALDSMANAIGGKIVTVSSSMAYPSPIDNKIEQALDLVKTQLTLAVRKEMKLMRSTIIELESKVSLLEGENRILRQYAPNEVEANLPALVQQMRDRQQKGASASHNYLNQSRTAPSSMVEHHQTTSSGPKTGGGASPPCPPVANTAWDGRVKQSEIKSDFGRNGM</sequence>
<dbReference type="Pfam" id="PF01166">
    <property type="entry name" value="TSC22"/>
    <property type="match status" value="1"/>
</dbReference>
<organism evidence="6 7">
    <name type="scientific">Globodera rostochiensis</name>
    <name type="common">Golden nematode worm</name>
    <name type="synonym">Heterodera rostochiensis</name>
    <dbReference type="NCBI Taxonomy" id="31243"/>
    <lineage>
        <taxon>Eukaryota</taxon>
        <taxon>Metazoa</taxon>
        <taxon>Ecdysozoa</taxon>
        <taxon>Nematoda</taxon>
        <taxon>Chromadorea</taxon>
        <taxon>Rhabditida</taxon>
        <taxon>Tylenchina</taxon>
        <taxon>Tylenchomorpha</taxon>
        <taxon>Tylenchoidea</taxon>
        <taxon>Heteroderidae</taxon>
        <taxon>Heteroderinae</taxon>
        <taxon>Globodera</taxon>
    </lineage>
</organism>
<dbReference type="PANTHER" id="PTHR12348:SF26">
    <property type="entry name" value="PROTEIN TSCT-1"/>
    <property type="match status" value="1"/>
</dbReference>
<dbReference type="GO" id="GO:0006357">
    <property type="term" value="P:regulation of transcription by RNA polymerase II"/>
    <property type="evidence" value="ECO:0007669"/>
    <property type="project" value="InterPro"/>
</dbReference>
<dbReference type="AlphaFoldDB" id="A0A914GW62"/>
<dbReference type="SUPFAM" id="SSF58026">
    <property type="entry name" value="Delta-sleep-inducing peptide immunoreactive peptide"/>
    <property type="match status" value="1"/>
</dbReference>
<dbReference type="InterPro" id="IPR000580">
    <property type="entry name" value="TSC22/Bun"/>
</dbReference>
<keyword evidence="3" id="KW-0862">Zinc</keyword>
<feature type="domain" description="FLYWCH-type" evidence="5">
    <location>
        <begin position="18"/>
        <end position="78"/>
    </location>
</feature>
<feature type="compositionally biased region" description="Basic and acidic residues" evidence="4">
    <location>
        <begin position="399"/>
        <end position="415"/>
    </location>
</feature>
<dbReference type="Gene3D" id="1.20.5.490">
    <property type="entry name" value="Single helix bin"/>
    <property type="match status" value="1"/>
</dbReference>